<organism evidence="2 3">
    <name type="scientific">Tissierella pigra</name>
    <dbReference type="NCBI Taxonomy" id="2607614"/>
    <lineage>
        <taxon>Bacteria</taxon>
        <taxon>Bacillati</taxon>
        <taxon>Bacillota</taxon>
        <taxon>Tissierellia</taxon>
        <taxon>Tissierellales</taxon>
        <taxon>Tissierellaceae</taxon>
        <taxon>Tissierella</taxon>
    </lineage>
</organism>
<evidence type="ECO:0000259" key="1">
    <source>
        <dbReference type="SMART" id="SM00507"/>
    </source>
</evidence>
<dbReference type="Pfam" id="PF13392">
    <property type="entry name" value="HNH_3"/>
    <property type="match status" value="1"/>
</dbReference>
<dbReference type="InterPro" id="IPR003647">
    <property type="entry name" value="Intron_nuc_1_rpt"/>
</dbReference>
<comment type="caution">
    <text evidence="2">The sequence shown here is derived from an EMBL/GenBank/DDBJ whole genome shotgun (WGS) entry which is preliminary data.</text>
</comment>
<dbReference type="InterPro" id="IPR003615">
    <property type="entry name" value="HNH_nuc"/>
</dbReference>
<proteinExistence type="predicted"/>
<dbReference type="EMBL" id="VUNQ01000019">
    <property type="protein sequence ID" value="MSU01793.1"/>
    <property type="molecule type" value="Genomic_DNA"/>
</dbReference>
<evidence type="ECO:0000313" key="2">
    <source>
        <dbReference type="EMBL" id="MSU01793.1"/>
    </source>
</evidence>
<dbReference type="InterPro" id="IPR054307">
    <property type="entry name" value="I-HmuI_NUMOD-like"/>
</dbReference>
<dbReference type="AlphaFoldDB" id="A0A6N7XWG9"/>
<dbReference type="Gene3D" id="3.90.75.20">
    <property type="match status" value="1"/>
</dbReference>
<accession>A0A6N7XWG9</accession>
<dbReference type="SMART" id="SM00497">
    <property type="entry name" value="IENR1"/>
    <property type="match status" value="1"/>
</dbReference>
<dbReference type="SUPFAM" id="SSF64496">
    <property type="entry name" value="DNA-binding domain of intron-encoded endonucleases"/>
    <property type="match status" value="1"/>
</dbReference>
<keyword evidence="3" id="KW-1185">Reference proteome</keyword>
<sequence>MENYEDYFINTEGQVKNTKYNRILKPDFVRGYARYRLCKNGKVKGFFAHRLVAQTFIPNPKKLPQVNHIDGIKTNNSVSNLEWVTPKENVNHAVKNNLIEQVPVMAVSTCGNEVLKFASIREASRIMDIGNQLICRCLHGNQFTTGGYYWHYLLHANESFPSLAKRKQIELIIKNE</sequence>
<dbReference type="InterPro" id="IPR036388">
    <property type="entry name" value="WH-like_DNA-bd_sf"/>
</dbReference>
<dbReference type="SUPFAM" id="SSF54060">
    <property type="entry name" value="His-Me finger endonucleases"/>
    <property type="match status" value="1"/>
</dbReference>
<name>A0A6N7XWG9_9FIRM</name>
<reference evidence="2 3" key="1">
    <citation type="submission" date="2019-09" db="EMBL/GenBank/DDBJ databases">
        <title>In-depth cultivation of the pig gut microbiome towards novel bacterial diversity and tailored functional studies.</title>
        <authorList>
            <person name="Wylensek D."/>
            <person name="Hitch T.C.A."/>
            <person name="Clavel T."/>
        </authorList>
    </citation>
    <scope>NUCLEOTIDE SEQUENCE [LARGE SCALE GENOMIC DNA]</scope>
    <source>
        <strain evidence="2 3">WCA3-693-APC-4?</strain>
    </source>
</reference>
<dbReference type="Gene3D" id="1.10.10.10">
    <property type="entry name" value="Winged helix-like DNA-binding domain superfamily/Winged helix DNA-binding domain"/>
    <property type="match status" value="1"/>
</dbReference>
<protein>
    <recommendedName>
        <fullName evidence="1">HNH nuclease domain-containing protein</fullName>
    </recommendedName>
</protein>
<dbReference type="Proteomes" id="UP000469523">
    <property type="component" value="Unassembled WGS sequence"/>
</dbReference>
<dbReference type="InterPro" id="IPR044925">
    <property type="entry name" value="His-Me_finger_sf"/>
</dbReference>
<gene>
    <name evidence="2" type="ORF">FYJ83_09975</name>
</gene>
<dbReference type="SMART" id="SM00507">
    <property type="entry name" value="HNHc"/>
    <property type="match status" value="1"/>
</dbReference>
<dbReference type="Pfam" id="PF22083">
    <property type="entry name" value="I-HmuI_NUMOD-like"/>
    <property type="match status" value="1"/>
</dbReference>
<evidence type="ECO:0000313" key="3">
    <source>
        <dbReference type="Proteomes" id="UP000469523"/>
    </source>
</evidence>
<feature type="domain" description="HNH nuclease" evidence="1">
    <location>
        <begin position="42"/>
        <end position="90"/>
    </location>
</feature>